<feature type="compositionally biased region" description="Acidic residues" evidence="2">
    <location>
        <begin position="632"/>
        <end position="650"/>
    </location>
</feature>
<keyword evidence="1" id="KW-0238">DNA-binding</keyword>
<feature type="compositionally biased region" description="Basic and acidic residues" evidence="2">
    <location>
        <begin position="59"/>
        <end position="76"/>
    </location>
</feature>
<evidence type="ECO:0000313" key="4">
    <source>
        <dbReference type="EMBL" id="KAG7664317.1"/>
    </source>
</evidence>
<feature type="compositionally biased region" description="Acidic residues" evidence="2">
    <location>
        <begin position="1072"/>
        <end position="1086"/>
    </location>
</feature>
<feature type="domain" description="HTH CENPB-type" evidence="3">
    <location>
        <begin position="701"/>
        <end position="771"/>
    </location>
</feature>
<evidence type="ECO:0000256" key="1">
    <source>
        <dbReference type="ARBA" id="ARBA00023125"/>
    </source>
</evidence>
<keyword evidence="5" id="KW-1185">Reference proteome</keyword>
<dbReference type="PANTHER" id="PTHR43482">
    <property type="entry name" value="PROTEIN AST1-RELATED"/>
    <property type="match status" value="1"/>
</dbReference>
<dbReference type="OrthoDB" id="201656at2759"/>
<feature type="region of interest" description="Disordered" evidence="2">
    <location>
        <begin position="630"/>
        <end position="650"/>
    </location>
</feature>
<evidence type="ECO:0000313" key="5">
    <source>
        <dbReference type="Proteomes" id="UP000694255"/>
    </source>
</evidence>
<dbReference type="InterPro" id="IPR052585">
    <property type="entry name" value="Lipid_raft_assoc_Zn_ADH"/>
</dbReference>
<evidence type="ECO:0000256" key="2">
    <source>
        <dbReference type="SAM" id="MobiDB-lite"/>
    </source>
</evidence>
<dbReference type="Pfam" id="PF03184">
    <property type="entry name" value="DDE_1"/>
    <property type="match status" value="2"/>
</dbReference>
<dbReference type="InterPro" id="IPR006600">
    <property type="entry name" value="HTH_CenpB_DNA-bd_dom"/>
</dbReference>
<dbReference type="RefSeq" id="XP_049264549.1">
    <property type="nucleotide sequence ID" value="XM_049405897.1"/>
</dbReference>
<name>A0A8J5QJM8_9ASCO</name>
<dbReference type="PANTHER" id="PTHR43482:SF1">
    <property type="entry name" value="PROTEIN AST1-RELATED"/>
    <property type="match status" value="1"/>
</dbReference>
<feature type="region of interest" description="Disordered" evidence="2">
    <location>
        <begin position="1072"/>
        <end position="1093"/>
    </location>
</feature>
<dbReference type="EMBL" id="JAGSYN010000099">
    <property type="protein sequence ID" value="KAG7664317.1"/>
    <property type="molecule type" value="Genomic_DNA"/>
</dbReference>
<dbReference type="PROSITE" id="PS51253">
    <property type="entry name" value="HTH_CENPB"/>
    <property type="match status" value="2"/>
</dbReference>
<evidence type="ECO:0000259" key="3">
    <source>
        <dbReference type="PROSITE" id="PS51253"/>
    </source>
</evidence>
<sequence length="1461" mass="170690">MSETQEPNGLNDPIQQQQQQQPEEVEDTSQRSEQQEEPPTTDKKKKKKKSVGFAPPPAEDLKQHHQELQKKIEIKKKSNPFQKVPVELAYLERKKLGEGPKPLLQSKQVGESQPKAKPVKLLNDLSTMKFFDVKDISVQNKETELQFHYTTIDLPPNPNSIIVDIKFGSLNSYDLSKINQYLLNVSNIKVGLGFEFSGVVAYVGSNMKDKYSINDYVFGILDPNDKRGALSTNQIVYPGRDVAIKVNQELLDQLDDIDIDLSFTNANEDFEIDSDSEPSIIPEPSKHRRRTEFPVEDKLPPLAKLSTISVLYNRSKQLLQHLQPTNRANLLINGADTNIGLTIIQTLFAEYNFEHINLILIIRESSQHFMEQAISNFKQKYFDPSTEKHISVIPFDLLNEDLIFPGERIPVQYKKPTLLATEIFQALFKPHDIDHHPPIDPSNVVDYKLDYFIDLIGCKKYFQPNIHLNELDSLSLPFKAHLASSLESLFGKTKEPFFVKLLKPKKYGSAMISGCKYTLETPSYNIDKLIELDNPILNPWANKFTSGLFNNWTPYNYFQEMGLEIREEWTKIALELVLAGRMKFRIGGYRDWRNGYKELIKDLRVNDGKISNTKNHNRRSQTRRAMESIMNEQEESEMEEESGFSEYDSSESIDVERDLREMEEYYNGMRMLYAFLGKPSHRYDPQPYEIKDEGLNSADESNDEAPEELSPRDEMILRDWIKSQQSNGRKLTRSQIEQRASRILYQKFVFEPLDKNWLKDFSNKYPSLGLSVIHNHKMKIINWGRPSYEDLEAWFKLFHDTVSRENIKPENIYSMQETTFRIRKQGNINHNHSASNRIHKSPQDETAFPEIFTTYETISTTGKSLTPHLIHKGKGIEEEWFDRRKIPKIRYGNTKDGWSIEPDFLDYFDDTFICETQPTDPDEWRLLILDPQVQYGCRELMSHAIANKIWLLYIPPYSHGYTQPMDLLGSQLKREFNMACDRLRNESTLDIFLASGVYGYCRHKGMFRKENILRSWERTGLVPFNPSIIQATKYSSNYSMPPVRRSQHSNNSNLAQQEAVAIREEQEVIVLDDTEEEEEEEEEEENGVSHRGPYTVSLLNYDDIDNYDVYSEDNINRVARIQLEMHRITVPEQRELCDWIKAEYASGRDVYARHIIEYATELMEKRGDFEGEPLDDEWLKEFCGRYSIDFDKLNKKPNSRLDCGPRYKGVDRAFQLFHELVERLNIKKENIYSMDQTFFKMLDRASNYEVRADLDAQKERLLPEIFTTTEIISATGKYLLPLLTLKTDGLDDKWFDRDSKNIPNFCYGINQNGRPCEKQVMHYFENIFINETQPSDPNEWRLVVLTDRENYVTDEFIVKAKEHKVWPLYVYRSTSNFTQPSDIVASPLKRSFELVCNRIREATGDDILNRYAVIHAYDICRKEVLQEDHIVKAWKRSGFVPFKPQEVLERYRTRREPIYSK</sequence>
<protein>
    <recommendedName>
        <fullName evidence="3">HTH CENPB-type domain-containing protein</fullName>
    </recommendedName>
</protein>
<reference evidence="4 5" key="1">
    <citation type="journal article" date="2021" name="DNA Res.">
        <title>Genome analysis of Candida subhashii reveals its hybrid nature and dual mitochondrial genome conformations.</title>
        <authorList>
            <person name="Mixao V."/>
            <person name="Hegedusova E."/>
            <person name="Saus E."/>
            <person name="Pryszcz L.P."/>
            <person name="Cillingova A."/>
            <person name="Nosek J."/>
            <person name="Gabaldon T."/>
        </authorList>
    </citation>
    <scope>NUCLEOTIDE SEQUENCE [LARGE SCALE GENOMIC DNA]</scope>
    <source>
        <strain evidence="4 5">CBS 10753</strain>
    </source>
</reference>
<dbReference type="GeneID" id="73468976"/>
<feature type="region of interest" description="Disordered" evidence="2">
    <location>
        <begin position="686"/>
        <end position="710"/>
    </location>
</feature>
<proteinExistence type="predicted"/>
<dbReference type="InterPro" id="IPR004875">
    <property type="entry name" value="DDE_SF_endonuclease_dom"/>
</dbReference>
<dbReference type="GO" id="GO:0003677">
    <property type="term" value="F:DNA binding"/>
    <property type="evidence" value="ECO:0007669"/>
    <property type="project" value="UniProtKB-KW"/>
</dbReference>
<feature type="region of interest" description="Disordered" evidence="2">
    <location>
        <begin position="1"/>
        <end position="76"/>
    </location>
</feature>
<accession>A0A8J5QJM8</accession>
<feature type="domain" description="HTH CENPB-type" evidence="3">
    <location>
        <begin position="1120"/>
        <end position="1192"/>
    </location>
</feature>
<dbReference type="Proteomes" id="UP000694255">
    <property type="component" value="Unassembled WGS sequence"/>
</dbReference>
<gene>
    <name evidence="4" type="ORF">J8A68_002175</name>
</gene>
<comment type="caution">
    <text evidence="4">The sequence shown here is derived from an EMBL/GenBank/DDBJ whole genome shotgun (WGS) entry which is preliminary data.</text>
</comment>
<organism evidence="4 5">
    <name type="scientific">[Candida] subhashii</name>
    <dbReference type="NCBI Taxonomy" id="561895"/>
    <lineage>
        <taxon>Eukaryota</taxon>
        <taxon>Fungi</taxon>
        <taxon>Dikarya</taxon>
        <taxon>Ascomycota</taxon>
        <taxon>Saccharomycotina</taxon>
        <taxon>Pichiomycetes</taxon>
        <taxon>Debaryomycetaceae</taxon>
        <taxon>Spathaspora</taxon>
    </lineage>
</organism>